<dbReference type="Proteomes" id="UP000256621">
    <property type="component" value="Chromosome"/>
</dbReference>
<dbReference type="EMBL" id="CP031442">
    <property type="protein sequence ID" value="AXM08069.1"/>
    <property type="molecule type" value="Genomic_DNA"/>
</dbReference>
<evidence type="ECO:0000313" key="2">
    <source>
        <dbReference type="Proteomes" id="UP000256621"/>
    </source>
</evidence>
<gene>
    <name evidence="1" type="ORF">DXN06_09290</name>
</gene>
<protein>
    <submittedName>
        <fullName evidence="1">Uncharacterized protein</fullName>
    </submittedName>
</protein>
<evidence type="ECO:0000313" key="1">
    <source>
        <dbReference type="EMBL" id="AXM08069.1"/>
    </source>
</evidence>
<organism evidence="1 2">
    <name type="scientific">Cutibacterium acnes</name>
    <name type="common">Propionibacterium acnes</name>
    <dbReference type="NCBI Taxonomy" id="1747"/>
    <lineage>
        <taxon>Bacteria</taxon>
        <taxon>Bacillati</taxon>
        <taxon>Actinomycetota</taxon>
        <taxon>Actinomycetes</taxon>
        <taxon>Propionibacteriales</taxon>
        <taxon>Propionibacteriaceae</taxon>
        <taxon>Cutibacterium</taxon>
    </lineage>
</organism>
<dbReference type="AlphaFoldDB" id="A0AAD0QR56"/>
<proteinExistence type="predicted"/>
<accession>A0AAD0QR56</accession>
<name>A0AAD0QR56_CUTAC</name>
<reference evidence="1 2" key="1">
    <citation type="submission" date="2018-08" db="EMBL/GenBank/DDBJ databases">
        <title>Genome sequencing of Cutibacterium acnes KCOM 1315.</title>
        <authorList>
            <person name="Kook J.-K."/>
            <person name="Park S.-N."/>
            <person name="Lim Y.K."/>
        </authorList>
    </citation>
    <scope>NUCLEOTIDE SEQUENCE [LARGE SCALE GENOMIC DNA]</scope>
    <source>
        <strain evidence="1 2">KCOM 1315</strain>
    </source>
</reference>
<sequence>MRRTPSFAISLAIRGARATASAELNPALTNAPAIAARSFASLMTASRQSLSIIPFPSVAIAA</sequence>